<dbReference type="PANTHER" id="PTHR32096:SF83">
    <property type="entry name" value="WRKY TRANSCRIPTION FACTOR 54-RELATED"/>
    <property type="match status" value="1"/>
</dbReference>
<dbReference type="OrthoDB" id="2021064at2759"/>
<dbReference type="InterPro" id="IPR003657">
    <property type="entry name" value="WRKY_dom"/>
</dbReference>
<evidence type="ECO:0000259" key="6">
    <source>
        <dbReference type="PROSITE" id="PS50811"/>
    </source>
</evidence>
<dbReference type="GO" id="GO:1900457">
    <property type="term" value="P:regulation of brassinosteroid mediated signaling pathway"/>
    <property type="evidence" value="ECO:0000318"/>
    <property type="project" value="GO_Central"/>
</dbReference>
<dbReference type="STRING" id="4232.A0A251SLV1"/>
<evidence type="ECO:0000256" key="1">
    <source>
        <dbReference type="ARBA" id="ARBA00004123"/>
    </source>
</evidence>
<dbReference type="GO" id="GO:0009862">
    <property type="term" value="P:systemic acquired resistance, salicylic acid mediated signaling pathway"/>
    <property type="evidence" value="ECO:0000318"/>
    <property type="project" value="GO_Central"/>
</dbReference>
<dbReference type="EMBL" id="CM007903">
    <property type="protein sequence ID" value="OTF99807.1"/>
    <property type="molecule type" value="Genomic_DNA"/>
</dbReference>
<dbReference type="InParanoid" id="A0A251SLV1"/>
<reference evidence="8" key="1">
    <citation type="journal article" date="2017" name="Nature">
        <title>The sunflower genome provides insights into oil metabolism, flowering and Asterid evolution.</title>
        <authorList>
            <person name="Badouin H."/>
            <person name="Gouzy J."/>
            <person name="Grassa C.J."/>
            <person name="Murat F."/>
            <person name="Staton S.E."/>
            <person name="Cottret L."/>
            <person name="Lelandais-Briere C."/>
            <person name="Owens G.L."/>
            <person name="Carrere S."/>
            <person name="Mayjonade B."/>
            <person name="Legrand L."/>
            <person name="Gill N."/>
            <person name="Kane N.C."/>
            <person name="Bowers J.E."/>
            <person name="Hubner S."/>
            <person name="Bellec A."/>
            <person name="Berard A."/>
            <person name="Berges H."/>
            <person name="Blanchet N."/>
            <person name="Boniface M.C."/>
            <person name="Brunel D."/>
            <person name="Catrice O."/>
            <person name="Chaidir N."/>
            <person name="Claudel C."/>
            <person name="Donnadieu C."/>
            <person name="Faraut T."/>
            <person name="Fievet G."/>
            <person name="Helmstetter N."/>
            <person name="King M."/>
            <person name="Knapp S.J."/>
            <person name="Lai Z."/>
            <person name="Le Paslier M.C."/>
            <person name="Lippi Y."/>
            <person name="Lorenzon L."/>
            <person name="Mandel J.R."/>
            <person name="Marage G."/>
            <person name="Marchand G."/>
            <person name="Marquand E."/>
            <person name="Bret-Mestries E."/>
            <person name="Morien E."/>
            <person name="Nambeesan S."/>
            <person name="Nguyen T."/>
            <person name="Pegot-Espagnet P."/>
            <person name="Pouilly N."/>
            <person name="Raftis F."/>
            <person name="Sallet E."/>
            <person name="Schiex T."/>
            <person name="Thomas J."/>
            <person name="Vandecasteele C."/>
            <person name="Vares D."/>
            <person name="Vear F."/>
            <person name="Vautrin S."/>
            <person name="Crespi M."/>
            <person name="Mangin B."/>
            <person name="Burke J.M."/>
            <person name="Salse J."/>
            <person name="Munos S."/>
            <person name="Vincourt P."/>
            <person name="Rieseberg L.H."/>
            <person name="Langlade N.B."/>
        </authorList>
    </citation>
    <scope>NUCLEOTIDE SEQUENCE [LARGE SCALE GENOMIC DNA]</scope>
    <source>
        <strain evidence="8">cv. SF193</strain>
    </source>
</reference>
<dbReference type="GO" id="GO:0000976">
    <property type="term" value="F:transcription cis-regulatory region binding"/>
    <property type="evidence" value="ECO:0000318"/>
    <property type="project" value="GO_Central"/>
</dbReference>
<dbReference type="Pfam" id="PF03106">
    <property type="entry name" value="WRKY"/>
    <property type="match status" value="1"/>
</dbReference>
<evidence type="ECO:0000256" key="2">
    <source>
        <dbReference type="ARBA" id="ARBA00023015"/>
    </source>
</evidence>
<dbReference type="PANTHER" id="PTHR32096">
    <property type="entry name" value="WRKY TRANSCRIPTION FACTOR 30-RELATED-RELATED"/>
    <property type="match status" value="1"/>
</dbReference>
<dbReference type="GO" id="GO:0003700">
    <property type="term" value="F:DNA-binding transcription factor activity"/>
    <property type="evidence" value="ECO:0000318"/>
    <property type="project" value="GO_Central"/>
</dbReference>
<dbReference type="SUPFAM" id="SSF118290">
    <property type="entry name" value="WRKY DNA-binding domain"/>
    <property type="match status" value="1"/>
</dbReference>
<evidence type="ECO:0000256" key="3">
    <source>
        <dbReference type="ARBA" id="ARBA00023125"/>
    </source>
</evidence>
<keyword evidence="8" id="KW-1185">Reference proteome</keyword>
<evidence type="ECO:0000313" key="7">
    <source>
        <dbReference type="EMBL" id="OTF99807.1"/>
    </source>
</evidence>
<dbReference type="GO" id="GO:0042742">
    <property type="term" value="P:defense response to bacterium"/>
    <property type="evidence" value="ECO:0000318"/>
    <property type="project" value="GO_Central"/>
</dbReference>
<dbReference type="SMART" id="SM00774">
    <property type="entry name" value="WRKY"/>
    <property type="match status" value="1"/>
</dbReference>
<keyword evidence="5" id="KW-0539">Nucleus</keyword>
<feature type="domain" description="WRKY" evidence="6">
    <location>
        <begin position="97"/>
        <end position="165"/>
    </location>
</feature>
<proteinExistence type="predicted"/>
<dbReference type="AlphaFoldDB" id="A0A251SLV1"/>
<comment type="subcellular location">
    <subcellularLocation>
        <location evidence="1">Nucleus</location>
    </subcellularLocation>
</comment>
<dbReference type="OMA" id="QMTEVHT"/>
<keyword evidence="2" id="KW-0805">Transcription regulation</keyword>
<name>A0A251SLV1_HELAN</name>
<protein>
    <submittedName>
        <fullName evidence="7">Putative WRKY domain-containing protein</fullName>
    </submittedName>
</protein>
<evidence type="ECO:0000313" key="8">
    <source>
        <dbReference type="Proteomes" id="UP000215914"/>
    </source>
</evidence>
<evidence type="ECO:0000256" key="5">
    <source>
        <dbReference type="ARBA" id="ARBA00023242"/>
    </source>
</evidence>
<dbReference type="Gene3D" id="2.20.25.80">
    <property type="entry name" value="WRKY domain"/>
    <property type="match status" value="1"/>
</dbReference>
<sequence>MDINKKELVETLTRGRNSAKKLQNLLIQKDNVDNLVCVDDLVAEISQSFYGGLLVLNACNSGDQMTEVHTGKTPEPPASKGRRGCYKRRKTVDSRMVVSETIEDGYAWRKYGQKEILNSNFPRCYFRCTHKQVHGCKALKQVQKLEDGSNMFHIIYFGHHTCPPPNNTSSQLACTNSKSNHNFPNSPSTITKSHIDPSVKQDDLTNKVSSASCAQSSPALVWNEILLDEFQCFKNDGSLSDIAFDDIIFS</sequence>
<gene>
    <name evidence="7" type="ORF">HannXRQ_Chr14g0460631</name>
</gene>
<dbReference type="GO" id="GO:0005634">
    <property type="term" value="C:nucleus"/>
    <property type="evidence" value="ECO:0000318"/>
    <property type="project" value="GO_Central"/>
</dbReference>
<dbReference type="GO" id="GO:0006355">
    <property type="term" value="P:regulation of DNA-templated transcription"/>
    <property type="evidence" value="ECO:0000318"/>
    <property type="project" value="GO_Central"/>
</dbReference>
<keyword evidence="3" id="KW-0238">DNA-binding</keyword>
<dbReference type="InterPro" id="IPR036576">
    <property type="entry name" value="WRKY_dom_sf"/>
</dbReference>
<dbReference type="Proteomes" id="UP000215914">
    <property type="component" value="Chromosome 14"/>
</dbReference>
<keyword evidence="4" id="KW-0804">Transcription</keyword>
<evidence type="ECO:0000256" key="4">
    <source>
        <dbReference type="ARBA" id="ARBA00023163"/>
    </source>
</evidence>
<organism evidence="7 8">
    <name type="scientific">Helianthus annuus</name>
    <name type="common">Common sunflower</name>
    <dbReference type="NCBI Taxonomy" id="4232"/>
    <lineage>
        <taxon>Eukaryota</taxon>
        <taxon>Viridiplantae</taxon>
        <taxon>Streptophyta</taxon>
        <taxon>Embryophyta</taxon>
        <taxon>Tracheophyta</taxon>
        <taxon>Spermatophyta</taxon>
        <taxon>Magnoliopsida</taxon>
        <taxon>eudicotyledons</taxon>
        <taxon>Gunneridae</taxon>
        <taxon>Pentapetalae</taxon>
        <taxon>asterids</taxon>
        <taxon>campanulids</taxon>
        <taxon>Asterales</taxon>
        <taxon>Asteraceae</taxon>
        <taxon>Asteroideae</taxon>
        <taxon>Heliantheae alliance</taxon>
        <taxon>Heliantheae</taxon>
        <taxon>Helianthus</taxon>
    </lineage>
</organism>
<accession>A0A251SLV1</accession>
<dbReference type="PROSITE" id="PS50811">
    <property type="entry name" value="WRKY"/>
    <property type="match status" value="1"/>
</dbReference>
<dbReference type="InterPro" id="IPR044810">
    <property type="entry name" value="WRKY_plant"/>
</dbReference>